<evidence type="ECO:0000313" key="3">
    <source>
        <dbReference type="EMBL" id="MFC1419814.1"/>
    </source>
</evidence>
<feature type="transmembrane region" description="Helical" evidence="2">
    <location>
        <begin position="125"/>
        <end position="147"/>
    </location>
</feature>
<feature type="region of interest" description="Disordered" evidence="1">
    <location>
        <begin position="157"/>
        <end position="256"/>
    </location>
</feature>
<keyword evidence="4" id="KW-1185">Reference proteome</keyword>
<keyword evidence="2" id="KW-1133">Transmembrane helix</keyword>
<name>A0ABV6W1D1_9ACTN</name>
<comment type="caution">
    <text evidence="3">The sequence shown here is derived from an EMBL/GenBank/DDBJ whole genome shotgun (WGS) entry which is preliminary data.</text>
</comment>
<keyword evidence="2" id="KW-0812">Transmembrane</keyword>
<keyword evidence="2" id="KW-0472">Membrane</keyword>
<feature type="region of interest" description="Disordered" evidence="1">
    <location>
        <begin position="79"/>
        <end position="102"/>
    </location>
</feature>
<evidence type="ECO:0000256" key="2">
    <source>
        <dbReference type="SAM" id="Phobius"/>
    </source>
</evidence>
<proteinExistence type="predicted"/>
<sequence>MDDPDHRNRTPDRRALDLSLVQVAASALATVVAAILASELGVYGTIAGAAVVSIVATTGGAVFQHLFRRTGEGIRSRVPAAPGAVPEPAGAPGALGMSGAAAQPGESVGTYRAGRRLAPRGWKTYALLTGLVFVLAMGTVTAVELVAGKPLAAVVRNEPGSGTSWGGSAGKADPRPARTPDPARSGGAGSGQGGSSVPDPSSTPGAGAGADPATTVPPSAPSSATTAPEPTATPTPPVSSAPTTPSATPTPRGATP</sequence>
<protein>
    <submittedName>
        <fullName evidence="3">Uncharacterized protein</fullName>
    </submittedName>
</protein>
<organism evidence="3 4">
    <name type="scientific">Streptacidiphilus cavernicola</name>
    <dbReference type="NCBI Taxonomy" id="3342716"/>
    <lineage>
        <taxon>Bacteria</taxon>
        <taxon>Bacillati</taxon>
        <taxon>Actinomycetota</taxon>
        <taxon>Actinomycetes</taxon>
        <taxon>Kitasatosporales</taxon>
        <taxon>Streptomycetaceae</taxon>
        <taxon>Streptacidiphilus</taxon>
    </lineage>
</organism>
<reference evidence="3 4" key="1">
    <citation type="submission" date="2024-09" db="EMBL/GenBank/DDBJ databases">
        <authorList>
            <person name="Lee S.D."/>
        </authorList>
    </citation>
    <scope>NUCLEOTIDE SEQUENCE [LARGE SCALE GENOMIC DNA]</scope>
    <source>
        <strain evidence="3 4">N8-3</strain>
    </source>
</reference>
<dbReference type="RefSeq" id="WP_380539834.1">
    <property type="nucleotide sequence ID" value="NZ_JBHFAB010000021.1"/>
</dbReference>
<gene>
    <name evidence="3" type="ORF">ACEZDE_24710</name>
</gene>
<dbReference type="EMBL" id="JBHFAB010000021">
    <property type="protein sequence ID" value="MFC1419814.1"/>
    <property type="molecule type" value="Genomic_DNA"/>
</dbReference>
<evidence type="ECO:0000256" key="1">
    <source>
        <dbReference type="SAM" id="MobiDB-lite"/>
    </source>
</evidence>
<evidence type="ECO:0000313" key="4">
    <source>
        <dbReference type="Proteomes" id="UP001592531"/>
    </source>
</evidence>
<feature type="compositionally biased region" description="Low complexity" evidence="1">
    <location>
        <begin position="79"/>
        <end position="94"/>
    </location>
</feature>
<dbReference type="Proteomes" id="UP001592531">
    <property type="component" value="Unassembled WGS sequence"/>
</dbReference>
<feature type="transmembrane region" description="Helical" evidence="2">
    <location>
        <begin position="42"/>
        <end position="67"/>
    </location>
</feature>
<feature type="compositionally biased region" description="Low complexity" evidence="1">
    <location>
        <begin position="240"/>
        <end position="256"/>
    </location>
</feature>
<feature type="transmembrane region" description="Helical" evidence="2">
    <location>
        <begin position="15"/>
        <end position="36"/>
    </location>
</feature>
<accession>A0ABV6W1D1</accession>
<feature type="compositionally biased region" description="Low complexity" evidence="1">
    <location>
        <begin position="195"/>
        <end position="230"/>
    </location>
</feature>